<keyword evidence="5" id="KW-1185">Reference proteome</keyword>
<sequence>MRFRAPAIVLAALLVQSAWSISNCPAGNYLTNTGGCAACHTSTISTNANSPYCTGCPAGQTNNDDHTQCVDCPDGSRSTAVGSLCRECPAGQESTSDHKSCQKCSPGKFNPTLGAMCQECPAGQFNNVSGAKSCCDCCAGWYTSSKGSTSCTQCSQLEYNPPTRYGPVGSNSSGNCQVSKGTLPDYTTTCNMVASNSCPSTTPGGPRGSLITRKRRDMQCPNGFDACSRYSGRGGFDCVDTQSDPESCGGCVGLDGKGTGTDCTAIKGVSVTRCVKRSCVIDSCRKGWVKSLGGASCVLVSHTTASSELGGSHAQDTDAKKRRSPAKRAIRTNIY</sequence>
<reference evidence="4 5" key="1">
    <citation type="submission" date="2014-04" db="EMBL/GenBank/DDBJ databases">
        <authorList>
            <consortium name="DOE Joint Genome Institute"/>
            <person name="Kuo A."/>
            <person name="Girlanda M."/>
            <person name="Perotto S."/>
            <person name="Kohler A."/>
            <person name="Nagy L.G."/>
            <person name="Floudas D."/>
            <person name="Copeland A."/>
            <person name="Barry K.W."/>
            <person name="Cichocki N."/>
            <person name="Veneault-Fourrey C."/>
            <person name="LaButti K."/>
            <person name="Lindquist E.A."/>
            <person name="Lipzen A."/>
            <person name="Lundell T."/>
            <person name="Morin E."/>
            <person name="Murat C."/>
            <person name="Sun H."/>
            <person name="Tunlid A."/>
            <person name="Henrissat B."/>
            <person name="Grigoriev I.V."/>
            <person name="Hibbett D.S."/>
            <person name="Martin F."/>
            <person name="Nordberg H.P."/>
            <person name="Cantor M.N."/>
            <person name="Hua S.X."/>
        </authorList>
    </citation>
    <scope>NUCLEOTIDE SEQUENCE [LARGE SCALE GENOMIC DNA]</scope>
    <source>
        <strain evidence="4 5">MUT 4182</strain>
    </source>
</reference>
<evidence type="ECO:0000256" key="2">
    <source>
        <dbReference type="SAM" id="SignalP"/>
    </source>
</evidence>
<evidence type="ECO:0000313" key="4">
    <source>
        <dbReference type="EMBL" id="KIO28224.1"/>
    </source>
</evidence>
<evidence type="ECO:0000256" key="1">
    <source>
        <dbReference type="SAM" id="MobiDB-lite"/>
    </source>
</evidence>
<dbReference type="InterPro" id="IPR048661">
    <property type="entry name" value="CPL1-like"/>
</dbReference>
<reference evidence="5" key="2">
    <citation type="submission" date="2015-01" db="EMBL/GenBank/DDBJ databases">
        <title>Evolutionary Origins and Diversification of the Mycorrhizal Mutualists.</title>
        <authorList>
            <consortium name="DOE Joint Genome Institute"/>
            <consortium name="Mycorrhizal Genomics Consortium"/>
            <person name="Kohler A."/>
            <person name="Kuo A."/>
            <person name="Nagy L.G."/>
            <person name="Floudas D."/>
            <person name="Copeland A."/>
            <person name="Barry K.W."/>
            <person name="Cichocki N."/>
            <person name="Veneault-Fourrey C."/>
            <person name="LaButti K."/>
            <person name="Lindquist E.A."/>
            <person name="Lipzen A."/>
            <person name="Lundell T."/>
            <person name="Morin E."/>
            <person name="Murat C."/>
            <person name="Riley R."/>
            <person name="Ohm R."/>
            <person name="Sun H."/>
            <person name="Tunlid A."/>
            <person name="Henrissat B."/>
            <person name="Grigoriev I.V."/>
            <person name="Hibbett D.S."/>
            <person name="Martin F."/>
        </authorList>
    </citation>
    <scope>NUCLEOTIDE SEQUENCE [LARGE SCALE GENOMIC DNA]</scope>
    <source>
        <strain evidence="5">MUT 4182</strain>
    </source>
</reference>
<evidence type="ECO:0000259" key="3">
    <source>
        <dbReference type="Pfam" id="PF21671"/>
    </source>
</evidence>
<dbReference type="SMART" id="SM01411">
    <property type="entry name" value="Ephrin_rec_like"/>
    <property type="match status" value="3"/>
</dbReference>
<feature type="region of interest" description="Disordered" evidence="1">
    <location>
        <begin position="308"/>
        <end position="327"/>
    </location>
</feature>
<keyword evidence="2" id="KW-0732">Signal</keyword>
<dbReference type="HOGENOM" id="CLU_058493_0_0_1"/>
<feature type="domain" description="Protein CPL1-like" evidence="3">
    <location>
        <begin position="236"/>
        <end position="298"/>
    </location>
</feature>
<dbReference type="AlphaFoldDB" id="A0A0C3QMS2"/>
<gene>
    <name evidence="4" type="ORF">M407DRAFT_22557</name>
</gene>
<dbReference type="InterPro" id="IPR038955">
    <property type="entry name" value="PriA/CPL1_fungi"/>
</dbReference>
<organism evidence="4 5">
    <name type="scientific">Tulasnella calospora MUT 4182</name>
    <dbReference type="NCBI Taxonomy" id="1051891"/>
    <lineage>
        <taxon>Eukaryota</taxon>
        <taxon>Fungi</taxon>
        <taxon>Dikarya</taxon>
        <taxon>Basidiomycota</taxon>
        <taxon>Agaricomycotina</taxon>
        <taxon>Agaricomycetes</taxon>
        <taxon>Cantharellales</taxon>
        <taxon>Tulasnellaceae</taxon>
        <taxon>Tulasnella</taxon>
    </lineage>
</organism>
<protein>
    <recommendedName>
        <fullName evidence="3">Protein CPL1-like domain-containing protein</fullName>
    </recommendedName>
</protein>
<dbReference type="Pfam" id="PF21671">
    <property type="entry name" value="CPL1-like"/>
    <property type="match status" value="1"/>
</dbReference>
<dbReference type="SUPFAM" id="SSF57184">
    <property type="entry name" value="Growth factor receptor domain"/>
    <property type="match status" value="1"/>
</dbReference>
<dbReference type="Gene3D" id="2.10.50.10">
    <property type="entry name" value="Tumor Necrosis Factor Receptor, subunit A, domain 2"/>
    <property type="match status" value="1"/>
</dbReference>
<name>A0A0C3QMS2_9AGAM</name>
<dbReference type="Proteomes" id="UP000054248">
    <property type="component" value="Unassembled WGS sequence"/>
</dbReference>
<dbReference type="EMBL" id="KN822997">
    <property type="protein sequence ID" value="KIO28224.1"/>
    <property type="molecule type" value="Genomic_DNA"/>
</dbReference>
<accession>A0A0C3QMS2</accession>
<dbReference type="OrthoDB" id="439917at2759"/>
<evidence type="ECO:0000313" key="5">
    <source>
        <dbReference type="Proteomes" id="UP000054248"/>
    </source>
</evidence>
<proteinExistence type="predicted"/>
<dbReference type="InterPro" id="IPR009030">
    <property type="entry name" value="Growth_fac_rcpt_cys_sf"/>
</dbReference>
<dbReference type="PANTHER" id="PTHR35192:SF2">
    <property type="entry name" value="APPLE DOMAIN-CONTAINING PROTEIN"/>
    <property type="match status" value="1"/>
</dbReference>
<dbReference type="PANTHER" id="PTHR35192">
    <property type="entry name" value="PROTEIN, PUTATIVE-RELATED"/>
    <property type="match status" value="1"/>
</dbReference>
<feature type="signal peptide" evidence="2">
    <location>
        <begin position="1"/>
        <end position="20"/>
    </location>
</feature>
<feature type="chain" id="PRO_5002168669" description="Protein CPL1-like domain-containing protein" evidence="2">
    <location>
        <begin position="21"/>
        <end position="335"/>
    </location>
</feature>